<protein>
    <submittedName>
        <fullName evidence="1">Uncharacterized protein</fullName>
    </submittedName>
</protein>
<organism evidence="1">
    <name type="scientific">Aphanomyces invadans</name>
    <dbReference type="NCBI Taxonomy" id="157072"/>
    <lineage>
        <taxon>Eukaryota</taxon>
        <taxon>Sar</taxon>
        <taxon>Stramenopiles</taxon>
        <taxon>Oomycota</taxon>
        <taxon>Saprolegniomycetes</taxon>
        <taxon>Saprolegniales</taxon>
        <taxon>Verrucalvaceae</taxon>
        <taxon>Aphanomyces</taxon>
    </lineage>
</organism>
<name>A0A024U9G5_9STRA</name>
<dbReference type="VEuPathDB" id="FungiDB:H310_05327"/>
<dbReference type="GeneID" id="20082377"/>
<accession>A0A024U9G5</accession>
<dbReference type="EMBL" id="KI913960">
    <property type="protein sequence ID" value="ETW02850.1"/>
    <property type="molecule type" value="Genomic_DNA"/>
</dbReference>
<dbReference type="AlphaFoldDB" id="A0A024U9G5"/>
<proteinExistence type="predicted"/>
<evidence type="ECO:0000313" key="1">
    <source>
        <dbReference type="EMBL" id="ETW02850.1"/>
    </source>
</evidence>
<dbReference type="RefSeq" id="XP_008868234.1">
    <property type="nucleotide sequence ID" value="XM_008870012.1"/>
</dbReference>
<gene>
    <name evidence="1" type="ORF">H310_05327</name>
</gene>
<sequence length="147" mass="16483">MATMPGLPTDSHRRSCLKRKRSLELSTKQVQFSVATVFTFRVGIGGGSVPSDSIPGVSLAGQPIEVVTKSVRSDGPGRVMMYSRSDRLNILQRSGVNSKQLAHEFVELQHIQVSRMTHAREHVELKRRKVQMAQESRTQMQLQRLLS</sequence>
<dbReference type="OrthoDB" id="60281at2759"/>
<reference evidence="1" key="1">
    <citation type="submission" date="2013-12" db="EMBL/GenBank/DDBJ databases">
        <title>The Genome Sequence of Aphanomyces invadans NJM9701.</title>
        <authorList>
            <consortium name="The Broad Institute Genomics Platform"/>
            <person name="Russ C."/>
            <person name="Tyler B."/>
            <person name="van West P."/>
            <person name="Dieguez-Uribeondo J."/>
            <person name="Young S.K."/>
            <person name="Zeng Q."/>
            <person name="Gargeya S."/>
            <person name="Fitzgerald M."/>
            <person name="Abouelleil A."/>
            <person name="Alvarado L."/>
            <person name="Chapman S.B."/>
            <person name="Gainer-Dewar J."/>
            <person name="Goldberg J."/>
            <person name="Griggs A."/>
            <person name="Gujja S."/>
            <person name="Hansen M."/>
            <person name="Howarth C."/>
            <person name="Imamovic A."/>
            <person name="Ireland A."/>
            <person name="Larimer J."/>
            <person name="McCowan C."/>
            <person name="Murphy C."/>
            <person name="Pearson M."/>
            <person name="Poon T.W."/>
            <person name="Priest M."/>
            <person name="Roberts A."/>
            <person name="Saif S."/>
            <person name="Shea T."/>
            <person name="Sykes S."/>
            <person name="Wortman J."/>
            <person name="Nusbaum C."/>
            <person name="Birren B."/>
        </authorList>
    </citation>
    <scope>NUCLEOTIDE SEQUENCE [LARGE SCALE GENOMIC DNA]</scope>
    <source>
        <strain evidence="1">NJM9701</strain>
    </source>
</reference>